<evidence type="ECO:0000313" key="2">
    <source>
        <dbReference type="Proteomes" id="UP001283361"/>
    </source>
</evidence>
<dbReference type="AlphaFoldDB" id="A0AAE0ZHQ9"/>
<organism evidence="1 2">
    <name type="scientific">Elysia crispata</name>
    <name type="common">lettuce slug</name>
    <dbReference type="NCBI Taxonomy" id="231223"/>
    <lineage>
        <taxon>Eukaryota</taxon>
        <taxon>Metazoa</taxon>
        <taxon>Spiralia</taxon>
        <taxon>Lophotrochozoa</taxon>
        <taxon>Mollusca</taxon>
        <taxon>Gastropoda</taxon>
        <taxon>Heterobranchia</taxon>
        <taxon>Euthyneura</taxon>
        <taxon>Panpulmonata</taxon>
        <taxon>Sacoglossa</taxon>
        <taxon>Placobranchoidea</taxon>
        <taxon>Plakobranchidae</taxon>
        <taxon>Elysia</taxon>
    </lineage>
</organism>
<name>A0AAE0ZHQ9_9GAST</name>
<accession>A0AAE0ZHQ9</accession>
<dbReference type="Proteomes" id="UP001283361">
    <property type="component" value="Unassembled WGS sequence"/>
</dbReference>
<sequence length="83" mass="9427">MAVDKTETKSSCFKRVREGDWKYELTLNADVVNNDLAPLQIKSGRINRGGSETDSHSVRRGRNVFLFRGEEDRFGFYEAGIAI</sequence>
<keyword evidence="2" id="KW-1185">Reference proteome</keyword>
<protein>
    <submittedName>
        <fullName evidence="1">Uncharacterized protein</fullName>
    </submittedName>
</protein>
<dbReference type="EMBL" id="JAWDGP010003892">
    <property type="protein sequence ID" value="KAK3769629.1"/>
    <property type="molecule type" value="Genomic_DNA"/>
</dbReference>
<reference evidence="1" key="1">
    <citation type="journal article" date="2023" name="G3 (Bethesda)">
        <title>A reference genome for the long-term kleptoplast-retaining sea slug Elysia crispata morphotype clarki.</title>
        <authorList>
            <person name="Eastman K.E."/>
            <person name="Pendleton A.L."/>
            <person name="Shaikh M.A."/>
            <person name="Suttiyut T."/>
            <person name="Ogas R."/>
            <person name="Tomko P."/>
            <person name="Gavelis G."/>
            <person name="Widhalm J.R."/>
            <person name="Wisecaver J.H."/>
        </authorList>
    </citation>
    <scope>NUCLEOTIDE SEQUENCE</scope>
    <source>
        <strain evidence="1">ECLA1</strain>
    </source>
</reference>
<proteinExistence type="predicted"/>
<comment type="caution">
    <text evidence="1">The sequence shown here is derived from an EMBL/GenBank/DDBJ whole genome shotgun (WGS) entry which is preliminary data.</text>
</comment>
<evidence type="ECO:0000313" key="1">
    <source>
        <dbReference type="EMBL" id="KAK3769629.1"/>
    </source>
</evidence>
<gene>
    <name evidence="1" type="ORF">RRG08_004881</name>
</gene>